<evidence type="ECO:0000313" key="3">
    <source>
        <dbReference type="Proteomes" id="UP000294581"/>
    </source>
</evidence>
<organism evidence="2 3">
    <name type="scientific">Alicyclobacillus sacchari</name>
    <dbReference type="NCBI Taxonomy" id="392010"/>
    <lineage>
        <taxon>Bacteria</taxon>
        <taxon>Bacillati</taxon>
        <taxon>Bacillota</taxon>
        <taxon>Bacilli</taxon>
        <taxon>Bacillales</taxon>
        <taxon>Alicyclobacillaceae</taxon>
        <taxon>Alicyclobacillus</taxon>
    </lineage>
</organism>
<evidence type="ECO:0000313" key="2">
    <source>
        <dbReference type="EMBL" id="TDY47925.1"/>
    </source>
</evidence>
<evidence type="ECO:0000256" key="1">
    <source>
        <dbReference type="SAM" id="Phobius"/>
    </source>
</evidence>
<keyword evidence="1" id="KW-0472">Membrane</keyword>
<reference evidence="2 3" key="1">
    <citation type="submission" date="2019-03" db="EMBL/GenBank/DDBJ databases">
        <title>Genomic Encyclopedia of Type Strains, Phase IV (KMG-IV): sequencing the most valuable type-strain genomes for metagenomic binning, comparative biology and taxonomic classification.</title>
        <authorList>
            <person name="Goeker M."/>
        </authorList>
    </citation>
    <scope>NUCLEOTIDE SEQUENCE [LARGE SCALE GENOMIC DNA]</scope>
    <source>
        <strain evidence="2 3">DSM 17974</strain>
    </source>
</reference>
<keyword evidence="1" id="KW-0812">Transmembrane</keyword>
<proteinExistence type="predicted"/>
<protein>
    <submittedName>
        <fullName evidence="2">Uncharacterized protein</fullName>
    </submittedName>
</protein>
<keyword evidence="3" id="KW-1185">Reference proteome</keyword>
<dbReference type="AlphaFoldDB" id="A0A4R8LR14"/>
<comment type="caution">
    <text evidence="2">The sequence shown here is derived from an EMBL/GenBank/DDBJ whole genome shotgun (WGS) entry which is preliminary data.</text>
</comment>
<dbReference type="RefSeq" id="WP_134159315.1">
    <property type="nucleotide sequence ID" value="NZ_BSUS01000001.1"/>
</dbReference>
<name>A0A4R8LR14_9BACL</name>
<keyword evidence="1" id="KW-1133">Transmembrane helix</keyword>
<dbReference type="Proteomes" id="UP000294581">
    <property type="component" value="Unassembled WGS sequence"/>
</dbReference>
<feature type="transmembrane region" description="Helical" evidence="1">
    <location>
        <begin position="6"/>
        <end position="25"/>
    </location>
</feature>
<dbReference type="EMBL" id="SORF01000005">
    <property type="protein sequence ID" value="TDY47925.1"/>
    <property type="molecule type" value="Genomic_DNA"/>
</dbReference>
<sequence length="165" mass="19770">MQSTTIIITFPASLNFIIYTWNIYYKMNNEMLKKGFQLPDDECFNRFKSIWEDHLVKINNMGISNLDGLCMARPEEQLRSLFPPTYAGEQEFYRSWIFFESWWRFARLAYDYAVQPFLNTLHKRYGVSDTERYILITYNTLPVGFCNQYDRAIVLPFENLFSRNA</sequence>
<accession>A0A4R8LR14</accession>
<dbReference type="OrthoDB" id="2375298at2"/>
<gene>
    <name evidence="2" type="ORF">C7445_105104</name>
</gene>